<evidence type="ECO:0000259" key="20">
    <source>
        <dbReference type="PROSITE" id="PS51987"/>
    </source>
</evidence>
<dbReference type="STRING" id="1781255.BH720_24675"/>
<dbReference type="SMART" id="SM01230">
    <property type="entry name" value="Gln-synt_C"/>
    <property type="match status" value="1"/>
</dbReference>
<dbReference type="Gene3D" id="3.10.20.70">
    <property type="entry name" value="Glutamine synthetase, N-terminal domain"/>
    <property type="match status" value="1"/>
</dbReference>
<evidence type="ECO:0000256" key="14">
    <source>
        <dbReference type="PIRSR" id="PIRSR604809-3"/>
    </source>
</evidence>
<feature type="binding site" evidence="14">
    <location>
        <position position="215"/>
    </location>
    <ligand>
        <name>Mg(2+)</name>
        <dbReference type="ChEBI" id="CHEBI:18420"/>
        <label>1</label>
    </ligand>
</feature>
<dbReference type="PANTHER" id="PTHR43407">
    <property type="entry name" value="GLUTAMINE SYNTHETASE"/>
    <property type="match status" value="1"/>
</dbReference>
<comment type="cofactor">
    <cofactor evidence="14">
        <name>Mg(2+)</name>
        <dbReference type="ChEBI" id="CHEBI:18420"/>
    </cofactor>
    <text evidence="14">Binds 2 Mg(2+) ions per subunit.</text>
</comment>
<dbReference type="FunFam" id="3.30.590.10:FF:000001">
    <property type="entry name" value="Glutamine synthetase"/>
    <property type="match status" value="1"/>
</dbReference>
<evidence type="ECO:0000256" key="15">
    <source>
        <dbReference type="PIRSR" id="PIRSR604809-50"/>
    </source>
</evidence>
<dbReference type="NCBIfam" id="TIGR00653">
    <property type="entry name" value="GlnA"/>
    <property type="match status" value="1"/>
</dbReference>
<dbReference type="Gene3D" id="3.30.590.10">
    <property type="entry name" value="Glutamine synthetase/guanido kinase, catalytic domain"/>
    <property type="match status" value="1"/>
</dbReference>
<dbReference type="GO" id="GO:0004356">
    <property type="term" value="F:glutamine synthetase activity"/>
    <property type="evidence" value="ECO:0007669"/>
    <property type="project" value="UniProtKB-EC"/>
</dbReference>
<comment type="subunit">
    <text evidence="3">Oligomer of 12 subunits arranged in the form of two hexagons.</text>
</comment>
<evidence type="ECO:0000256" key="3">
    <source>
        <dbReference type="ARBA" id="ARBA00011354"/>
    </source>
</evidence>
<comment type="subcellular location">
    <subcellularLocation>
        <location evidence="1">Cytoplasm</location>
    </subcellularLocation>
</comment>
<dbReference type="GO" id="GO:0016020">
    <property type="term" value="C:membrane"/>
    <property type="evidence" value="ECO:0007669"/>
    <property type="project" value="TreeGrafter"/>
</dbReference>
<evidence type="ECO:0000256" key="8">
    <source>
        <dbReference type="ARBA" id="ARBA00022741"/>
    </source>
</evidence>
<keyword evidence="8 13" id="KW-0547">Nucleotide-binding</keyword>
<evidence type="ECO:0000256" key="11">
    <source>
        <dbReference type="ARBA" id="ARBA00049436"/>
    </source>
</evidence>
<evidence type="ECO:0000256" key="10">
    <source>
        <dbReference type="ARBA" id="ARBA00045640"/>
    </source>
</evidence>
<accession>A0A1E5QD11</accession>
<comment type="function">
    <text evidence="10">Involved in nitrogen metabolism via ammonium assimilation. Catalyzes the ATP-dependent biosynthesis of glutamine from glutamate and ammonia.</text>
</comment>
<feature type="domain" description="GS catalytic" evidence="20">
    <location>
        <begin position="107"/>
        <end position="473"/>
    </location>
</feature>
<evidence type="ECO:0000256" key="18">
    <source>
        <dbReference type="RuleBase" id="RU004356"/>
    </source>
</evidence>
<dbReference type="PROSITE" id="PS51986">
    <property type="entry name" value="GS_BETA_GRASP"/>
    <property type="match status" value="1"/>
</dbReference>
<dbReference type="Pfam" id="PF00120">
    <property type="entry name" value="Gln-synt_C"/>
    <property type="match status" value="1"/>
</dbReference>
<feature type="binding site" evidence="12">
    <location>
        <begin position="267"/>
        <end position="268"/>
    </location>
    <ligand>
        <name>L-glutamate</name>
        <dbReference type="ChEBI" id="CHEBI:29985"/>
    </ligand>
</feature>
<dbReference type="InterPro" id="IPR008146">
    <property type="entry name" value="Gln_synth_cat_dom"/>
</dbReference>
<dbReference type="PROSITE" id="PS00180">
    <property type="entry name" value="GLNA_1"/>
    <property type="match status" value="1"/>
</dbReference>
<dbReference type="PROSITE" id="PS00181">
    <property type="entry name" value="GLNA_ATP"/>
    <property type="match status" value="1"/>
</dbReference>
<comment type="caution">
    <text evidence="21">The sequence shown here is derived from an EMBL/GenBank/DDBJ whole genome shotgun (WGS) entry which is preliminary data.</text>
</comment>
<feature type="domain" description="GS beta-grasp" evidence="19">
    <location>
        <begin position="15"/>
        <end position="100"/>
    </location>
</feature>
<evidence type="ECO:0000256" key="1">
    <source>
        <dbReference type="ARBA" id="ARBA00004496"/>
    </source>
</evidence>
<feature type="binding site" evidence="14">
    <location>
        <position position="223"/>
    </location>
    <ligand>
        <name>Mg(2+)</name>
        <dbReference type="ChEBI" id="CHEBI:18420"/>
        <label>1</label>
    </ligand>
</feature>
<organism evidence="21">
    <name type="scientific">Desertifilum tharense IPPAS B-1220</name>
    <dbReference type="NCBI Taxonomy" id="1781255"/>
    <lineage>
        <taxon>Bacteria</taxon>
        <taxon>Bacillati</taxon>
        <taxon>Cyanobacteriota</taxon>
        <taxon>Cyanophyceae</taxon>
        <taxon>Desertifilales</taxon>
        <taxon>Desertifilaceae</taxon>
        <taxon>Desertifilum</taxon>
    </lineage>
</organism>
<feature type="binding site" evidence="12">
    <location>
        <position position="363"/>
    </location>
    <ligand>
        <name>L-glutamate</name>
        <dbReference type="ChEBI" id="CHEBI:29985"/>
    </ligand>
</feature>
<dbReference type="InterPro" id="IPR027303">
    <property type="entry name" value="Gln_synth_gly_rich_site"/>
</dbReference>
<reference evidence="21" key="1">
    <citation type="submission" date="2016-09" db="EMBL/GenBank/DDBJ databases">
        <title>Draft genome of thermotolerant cyanobacterium Desertifilum sp. strain IPPAS B-1220.</title>
        <authorList>
            <person name="Sinetova M.A."/>
            <person name="Bolakhan K."/>
            <person name="Zayadan B.K."/>
            <person name="Mironov K.S."/>
            <person name="Ustinova V."/>
            <person name="Kupriyanova E.V."/>
            <person name="Sidorov R.A."/>
            <person name="Skrypnik A.N."/>
            <person name="Gogoleva N.E."/>
            <person name="Gogolev Y.V."/>
            <person name="Los D.A."/>
        </authorList>
    </citation>
    <scope>NUCLEOTIDE SEQUENCE [LARGE SCALE GENOMIC DNA]</scope>
    <source>
        <strain evidence="21">IPPAS B-1220</strain>
    </source>
</reference>
<feature type="binding site" evidence="13">
    <location>
        <begin position="274"/>
        <end position="276"/>
    </location>
    <ligand>
        <name>ATP</name>
        <dbReference type="ChEBI" id="CHEBI:30616"/>
    </ligand>
</feature>
<dbReference type="GO" id="GO:0019740">
    <property type="term" value="P:nitrogen utilization"/>
    <property type="evidence" value="ECO:0007669"/>
    <property type="project" value="TreeGrafter"/>
</dbReference>
<dbReference type="AlphaFoldDB" id="A0A1E5QD11"/>
<dbReference type="InterPro" id="IPR004809">
    <property type="entry name" value="Gln_synth_I"/>
</dbReference>
<feature type="binding site" evidence="13">
    <location>
        <position position="356"/>
    </location>
    <ligand>
        <name>ATP</name>
        <dbReference type="ChEBI" id="CHEBI:30616"/>
    </ligand>
</feature>
<feature type="binding site" evidence="12">
    <location>
        <position position="330"/>
    </location>
    <ligand>
        <name>L-glutamate</name>
        <dbReference type="ChEBI" id="CHEBI:29985"/>
    </ligand>
</feature>
<feature type="binding site" evidence="13">
    <location>
        <position position="210"/>
    </location>
    <ligand>
        <name>ATP</name>
        <dbReference type="ChEBI" id="CHEBI:30616"/>
    </ligand>
</feature>
<dbReference type="GO" id="GO:0005737">
    <property type="term" value="C:cytoplasm"/>
    <property type="evidence" value="ECO:0007669"/>
    <property type="project" value="UniProtKB-SubCell"/>
</dbReference>
<feature type="binding site" evidence="12">
    <location>
        <position position="324"/>
    </location>
    <ligand>
        <name>L-glutamate</name>
        <dbReference type="ChEBI" id="CHEBI:29985"/>
    </ligand>
</feature>
<evidence type="ECO:0000256" key="5">
    <source>
        <dbReference type="ARBA" id="ARBA00021364"/>
    </source>
</evidence>
<dbReference type="SUPFAM" id="SSF55931">
    <property type="entry name" value="Glutamine synthetase/guanido kinase"/>
    <property type="match status" value="1"/>
</dbReference>
<name>A0A1E5QD11_9CYAN</name>
<feature type="binding site" evidence="14">
    <location>
        <position position="272"/>
    </location>
    <ligand>
        <name>Mg(2+)</name>
        <dbReference type="ChEBI" id="CHEBI:18420"/>
        <label>1</label>
    </ligand>
</feature>
<comment type="similarity">
    <text evidence="2 16 17">Belongs to the glutamine synthetase family.</text>
</comment>
<evidence type="ECO:0000256" key="4">
    <source>
        <dbReference type="ARBA" id="ARBA00012937"/>
    </source>
</evidence>
<evidence type="ECO:0000256" key="16">
    <source>
        <dbReference type="PROSITE-ProRule" id="PRU01330"/>
    </source>
</evidence>
<dbReference type="OrthoDB" id="9807095at2"/>
<dbReference type="SUPFAM" id="SSF54368">
    <property type="entry name" value="Glutamine synthetase, N-terminal domain"/>
    <property type="match status" value="1"/>
</dbReference>
<keyword evidence="9 13" id="KW-0067">ATP-binding</keyword>
<evidence type="ECO:0000313" key="21">
    <source>
        <dbReference type="EMBL" id="OEJ72501.1"/>
    </source>
</evidence>
<gene>
    <name evidence="21" type="ORF">BH720_24675</name>
</gene>
<comment type="catalytic activity">
    <reaction evidence="11 18">
        <text>L-glutamate + NH4(+) + ATP = L-glutamine + ADP + phosphate + H(+)</text>
        <dbReference type="Rhea" id="RHEA:16169"/>
        <dbReference type="ChEBI" id="CHEBI:15378"/>
        <dbReference type="ChEBI" id="CHEBI:28938"/>
        <dbReference type="ChEBI" id="CHEBI:29985"/>
        <dbReference type="ChEBI" id="CHEBI:30616"/>
        <dbReference type="ChEBI" id="CHEBI:43474"/>
        <dbReference type="ChEBI" id="CHEBI:58359"/>
        <dbReference type="ChEBI" id="CHEBI:456216"/>
        <dbReference type="EC" id="6.3.1.2"/>
    </reaction>
</comment>
<evidence type="ECO:0000256" key="9">
    <source>
        <dbReference type="ARBA" id="ARBA00022840"/>
    </source>
</evidence>
<dbReference type="InterPro" id="IPR008147">
    <property type="entry name" value="Gln_synt_N"/>
</dbReference>
<dbReference type="EC" id="6.3.1.2" evidence="4 18"/>
<dbReference type="Pfam" id="PF03951">
    <property type="entry name" value="Gln-synt_N"/>
    <property type="match status" value="1"/>
</dbReference>
<dbReference type="InterPro" id="IPR014746">
    <property type="entry name" value="Gln_synth/guanido_kin_cat_dom"/>
</dbReference>
<dbReference type="PANTHER" id="PTHR43407:SF1">
    <property type="entry name" value="LENGSIN"/>
    <property type="match status" value="1"/>
</dbReference>
<dbReference type="EMBL" id="MJGC01000125">
    <property type="protein sequence ID" value="OEJ72501.1"/>
    <property type="molecule type" value="Genomic_DNA"/>
</dbReference>
<keyword evidence="14" id="KW-0460">Magnesium</keyword>
<feature type="modified residue" description="O-AMP-tyrosine" evidence="15">
    <location>
        <position position="401"/>
    </location>
</feature>
<sequence length="473" mass="53130">MPETPQDVLKMIQDNDIKMIDLKFIDMPGIWQHCSFYYNQIDESSFVDGVPFDGSSIRGWKAINESDMAMVPDPTTAWIDPFMEVPTLSMICSIKEPRTGEWYSRDPRTIAQKAIDYLISTGLGDTAFIGPEAEFFIFDDVRFDQTENKGYYYVDSVEGRWNSGKEEAGGNLGYKPRYKEGYFPVAPTDTSQDMRTEMLLTMAECGVPIEKHHHEVATGGQCELGFRFASLVQAADYLMTYKYVIKNVARKYGKSVTFMPKPLFNDNGSGMHTHQSIWKDGQPTFWGDGYANLSQTALHYIGGILKHAPALLALTNPTTNSYKRLVPGFEAPVNLAYSQGNRSASIRIPLSGTNPKAKRLEFRCPDATSNPYLAFAAMLCAGIDGIKNQIDPGEPLDVDIYDLSPEELAKIPSTPGSLLDALKALEADHEFLTVGGVFTEDFINNWIEYKLDNEVNPMRLRPHPYEFSLYYDC</sequence>
<dbReference type="PROSITE" id="PS51987">
    <property type="entry name" value="GS_CATALYTIC"/>
    <property type="match status" value="1"/>
</dbReference>
<dbReference type="InterPro" id="IPR036651">
    <property type="entry name" value="Gln_synt_N_sf"/>
</dbReference>
<feature type="binding site" evidence="14">
    <location>
        <position position="134"/>
    </location>
    <ligand>
        <name>Mg(2+)</name>
        <dbReference type="ChEBI" id="CHEBI:18420"/>
        <label>1</label>
    </ligand>
</feature>
<protein>
    <recommendedName>
        <fullName evidence="5 18">Glutamine synthetase</fullName>
        <ecNumber evidence="4 18">6.3.1.2</ecNumber>
    </recommendedName>
</protein>
<dbReference type="GO" id="GO:0005524">
    <property type="term" value="F:ATP binding"/>
    <property type="evidence" value="ECO:0007669"/>
    <property type="project" value="UniProtKB-KW"/>
</dbReference>
<evidence type="ECO:0000256" key="2">
    <source>
        <dbReference type="ARBA" id="ARBA00009897"/>
    </source>
</evidence>
<feature type="binding site" evidence="14">
    <location>
        <position position="132"/>
    </location>
    <ligand>
        <name>Mg(2+)</name>
        <dbReference type="ChEBI" id="CHEBI:18420"/>
        <label>1</label>
    </ligand>
</feature>
<evidence type="ECO:0000256" key="7">
    <source>
        <dbReference type="ARBA" id="ARBA00022598"/>
    </source>
</evidence>
<proteinExistence type="inferred from homology"/>
<keyword evidence="15" id="KW-0597">Phosphoprotein</keyword>
<evidence type="ECO:0000259" key="19">
    <source>
        <dbReference type="PROSITE" id="PS51986"/>
    </source>
</evidence>
<evidence type="ECO:0000256" key="17">
    <source>
        <dbReference type="RuleBase" id="RU000384"/>
    </source>
</evidence>
<dbReference type="GO" id="GO:0006542">
    <property type="term" value="P:glutamine biosynthetic process"/>
    <property type="evidence" value="ECO:0007669"/>
    <property type="project" value="InterPro"/>
</dbReference>
<feature type="binding site" evidence="12">
    <location>
        <position position="342"/>
    </location>
    <ligand>
        <name>L-glutamate</name>
        <dbReference type="ChEBI" id="CHEBI:29985"/>
    </ligand>
</feature>
<evidence type="ECO:0000256" key="13">
    <source>
        <dbReference type="PIRSR" id="PIRSR604809-2"/>
    </source>
</evidence>
<keyword evidence="7 18" id="KW-0436">Ligase</keyword>
<feature type="binding site" evidence="13">
    <location>
        <begin position="226"/>
        <end position="228"/>
    </location>
    <ligand>
        <name>ATP</name>
        <dbReference type="ChEBI" id="CHEBI:30616"/>
    </ligand>
</feature>
<keyword evidence="14" id="KW-0479">Metal-binding</keyword>
<dbReference type="GO" id="GO:0046872">
    <property type="term" value="F:metal ion binding"/>
    <property type="evidence" value="ECO:0007669"/>
    <property type="project" value="UniProtKB-KW"/>
</dbReference>
<feature type="binding site" evidence="14">
    <location>
        <position position="361"/>
    </location>
    <ligand>
        <name>Mg(2+)</name>
        <dbReference type="ChEBI" id="CHEBI:18420"/>
        <label>1</label>
    </ligand>
</feature>
<feature type="binding site" evidence="13">
    <location>
        <position position="342"/>
    </location>
    <ligand>
        <name>ATP</name>
        <dbReference type="ChEBI" id="CHEBI:30616"/>
    </ligand>
</feature>
<evidence type="ECO:0000256" key="6">
    <source>
        <dbReference type="ARBA" id="ARBA00022490"/>
    </source>
</evidence>
<keyword evidence="6" id="KW-0963">Cytoplasm</keyword>
<dbReference type="InterPro" id="IPR027302">
    <property type="entry name" value="Gln_synth_N_conserv_site"/>
</dbReference>
<evidence type="ECO:0000256" key="12">
    <source>
        <dbReference type="PIRSR" id="PIRSR604809-1"/>
    </source>
</evidence>